<organism evidence="1 2">
    <name type="scientific">Lithocarpus litseifolius</name>
    <dbReference type="NCBI Taxonomy" id="425828"/>
    <lineage>
        <taxon>Eukaryota</taxon>
        <taxon>Viridiplantae</taxon>
        <taxon>Streptophyta</taxon>
        <taxon>Embryophyta</taxon>
        <taxon>Tracheophyta</taxon>
        <taxon>Spermatophyta</taxon>
        <taxon>Magnoliopsida</taxon>
        <taxon>eudicotyledons</taxon>
        <taxon>Gunneridae</taxon>
        <taxon>Pentapetalae</taxon>
        <taxon>rosids</taxon>
        <taxon>fabids</taxon>
        <taxon>Fagales</taxon>
        <taxon>Fagaceae</taxon>
        <taxon>Lithocarpus</taxon>
    </lineage>
</organism>
<dbReference type="Proteomes" id="UP001459277">
    <property type="component" value="Unassembled WGS sequence"/>
</dbReference>
<dbReference type="PANTHER" id="PTHR32108">
    <property type="entry name" value="DNA-DIRECTED RNA POLYMERASE SUBUNIT ALPHA"/>
    <property type="match status" value="1"/>
</dbReference>
<keyword evidence="2" id="KW-1185">Reference proteome</keyword>
<evidence type="ECO:0000313" key="2">
    <source>
        <dbReference type="Proteomes" id="UP001459277"/>
    </source>
</evidence>
<comment type="caution">
    <text evidence="1">The sequence shown here is derived from an EMBL/GenBank/DDBJ whole genome shotgun (WGS) entry which is preliminary data.</text>
</comment>
<sequence>MARPNVITNPLPPHSEGNINVISSMEERIPNFSSPLFPWKAMLWALAQESHIVLENITKQPVDSGAPALKKGQTMLVVKGFAPLVLALPTIAKSSLGFIQKGAPAVPASRGFDPLVLPRSTLRISRVPGPKASNAALPGPNIISLKMFSLAPNLQTQEGVIIRKEEVCSNFSSGLSGLTRSGRCYTPGELEKRRKEIGKGTAELVRNKVTTKEAEELLQTIQKVNHSVIQPLEKSPAQISISALLLSSRDANEMAGLLTIEPCFMVTPAE</sequence>
<proteinExistence type="predicted"/>
<reference evidence="1 2" key="1">
    <citation type="submission" date="2024-01" db="EMBL/GenBank/DDBJ databases">
        <title>A telomere-to-telomere, gap-free genome of sweet tea (Lithocarpus litseifolius).</title>
        <authorList>
            <person name="Zhou J."/>
        </authorList>
    </citation>
    <scope>NUCLEOTIDE SEQUENCE [LARGE SCALE GENOMIC DNA]</scope>
    <source>
        <strain evidence="1">Zhou-2022a</strain>
        <tissue evidence="1">Leaf</tissue>
    </source>
</reference>
<protein>
    <submittedName>
        <fullName evidence="1">Uncharacterized protein</fullName>
    </submittedName>
</protein>
<dbReference type="PANTHER" id="PTHR32108:SF9">
    <property type="entry name" value="REVERSE TRANSCRIPTASE RNASE H-LIKE DOMAIN-CONTAINING PROTEIN"/>
    <property type="match status" value="1"/>
</dbReference>
<evidence type="ECO:0000313" key="1">
    <source>
        <dbReference type="EMBL" id="KAK9996763.1"/>
    </source>
</evidence>
<dbReference type="EMBL" id="JAZDWU010000007">
    <property type="protein sequence ID" value="KAK9996763.1"/>
    <property type="molecule type" value="Genomic_DNA"/>
</dbReference>
<accession>A0AAW2CGC6</accession>
<name>A0AAW2CGC6_9ROSI</name>
<dbReference type="AlphaFoldDB" id="A0AAW2CGC6"/>
<gene>
    <name evidence="1" type="ORF">SO802_021449</name>
</gene>